<feature type="compositionally biased region" description="Basic and acidic residues" evidence="1">
    <location>
        <begin position="295"/>
        <end position="309"/>
    </location>
</feature>
<dbReference type="EMBL" id="JAMTCO010000018">
    <property type="protein sequence ID" value="MCP2273729.1"/>
    <property type="molecule type" value="Genomic_DNA"/>
</dbReference>
<keyword evidence="4" id="KW-1185">Reference proteome</keyword>
<dbReference type="PANTHER" id="PTHR40254:SF1">
    <property type="entry name" value="BLR0577 PROTEIN"/>
    <property type="match status" value="1"/>
</dbReference>
<name>A0ABT1IM34_9PSEU</name>
<organism evidence="3 4">
    <name type="scientific">Actinokineospora diospyrosa</name>
    <dbReference type="NCBI Taxonomy" id="103728"/>
    <lineage>
        <taxon>Bacteria</taxon>
        <taxon>Bacillati</taxon>
        <taxon>Actinomycetota</taxon>
        <taxon>Actinomycetes</taxon>
        <taxon>Pseudonocardiales</taxon>
        <taxon>Pseudonocardiaceae</taxon>
        <taxon>Actinokineospora</taxon>
    </lineage>
</organism>
<evidence type="ECO:0000313" key="4">
    <source>
        <dbReference type="Proteomes" id="UP001205185"/>
    </source>
</evidence>
<proteinExistence type="predicted"/>
<dbReference type="RefSeq" id="WP_253890918.1">
    <property type="nucleotide sequence ID" value="NZ_BAAAVB010000017.1"/>
</dbReference>
<dbReference type="Pfam" id="PF13454">
    <property type="entry name" value="NAD_binding_9"/>
    <property type="match status" value="1"/>
</dbReference>
<dbReference type="InterPro" id="IPR052189">
    <property type="entry name" value="L-asp_N-monooxygenase_NS-form"/>
</dbReference>
<protein>
    <submittedName>
        <fullName evidence="3">FAD-NAD(P)-binding</fullName>
    </submittedName>
</protein>
<reference evidence="3 4" key="1">
    <citation type="submission" date="2022-06" db="EMBL/GenBank/DDBJ databases">
        <title>Genomic Encyclopedia of Archaeal and Bacterial Type Strains, Phase II (KMG-II): from individual species to whole genera.</title>
        <authorList>
            <person name="Goeker M."/>
        </authorList>
    </citation>
    <scope>NUCLEOTIDE SEQUENCE [LARGE SCALE GENOMIC DNA]</scope>
    <source>
        <strain evidence="3 4">DSM 44255</strain>
    </source>
</reference>
<dbReference type="InterPro" id="IPR038732">
    <property type="entry name" value="HpyO/CreE_NAD-binding"/>
</dbReference>
<feature type="region of interest" description="Disordered" evidence="1">
    <location>
        <begin position="288"/>
        <end position="309"/>
    </location>
</feature>
<evidence type="ECO:0000313" key="3">
    <source>
        <dbReference type="EMBL" id="MCP2273729.1"/>
    </source>
</evidence>
<dbReference type="Proteomes" id="UP001205185">
    <property type="component" value="Unassembled WGS sequence"/>
</dbReference>
<evidence type="ECO:0000256" key="1">
    <source>
        <dbReference type="SAM" id="MobiDB-lite"/>
    </source>
</evidence>
<feature type="domain" description="FAD-dependent urate hydroxylase HpyO/Asp monooxygenase CreE-like FAD/NAD(P)-binding" evidence="2">
    <location>
        <begin position="17"/>
        <end position="198"/>
    </location>
</feature>
<sequence length="655" mass="71780">MALSVDPSRTGRIAVCVVGMGPRGLSVLERICANARDFPRVELTVHVVDPHHPGAGDVWRTSQDRQLLLNTVASQVSMFTDESVDLAGRLEVGPSLYEWARFLVLMGNSEGYPEEVLAQARELGPDSYPSRSFYGHYLKWVFRRVVRQAPGTVRVEVHRSRAVSLEDATSTTDGPQTVLLEDGTRLDDLTAVILAQGHVRVRPSAAERSLSAYAAEHGLTYVLPSNPADVDLSSIQPGTAVALRGLGLNFFDHLALFTLGRGGRFDRVDGRLVYRPSGREPKLYAGSRRGVPYHARGENEKGPSGRHDPAVITPEVIAGLRAKGGIDFQADLWPLVAKETETVYYSTLITQRECGCVAERFRERYLDRRWGDPAEALLLDEYGIPTADRWDWERIATPYRGQIFADQEAFQEWLLDYLRSDAVRAKQGNLTDPVKAALDVMRDLRNEIRLVVDHSGLSAQSHRDHLDGHYTPLNAFLSIGPPAARIEQTVALIEAGVLQVMGPGVRVRADTDQPGFVLESPAVPGSVVRATVLIEARLQEIDLRRTADPLMGKLLASGQCRLHKVGEYETGGLAVTARPYRVIDADDRAHPRRFACGVPTESVHWVTAAGIRPGVNSMILGDSDSISLACLGLATPVVLPLPQPDESGKLSARSC</sequence>
<dbReference type="PANTHER" id="PTHR40254">
    <property type="entry name" value="BLR0577 PROTEIN"/>
    <property type="match status" value="1"/>
</dbReference>
<evidence type="ECO:0000259" key="2">
    <source>
        <dbReference type="Pfam" id="PF13454"/>
    </source>
</evidence>
<accession>A0ABT1IM34</accession>
<comment type="caution">
    <text evidence="3">The sequence shown here is derived from an EMBL/GenBank/DDBJ whole genome shotgun (WGS) entry which is preliminary data.</text>
</comment>
<gene>
    <name evidence="3" type="ORF">LV75_006260</name>
</gene>